<accession>A0ABW6D4N1</accession>
<dbReference type="Proteomes" id="UP001598114">
    <property type="component" value="Unassembled WGS sequence"/>
</dbReference>
<proteinExistence type="predicted"/>
<gene>
    <name evidence="2" type="ORF">SKC38_11875</name>
</gene>
<evidence type="ECO:0000313" key="3">
    <source>
        <dbReference type="Proteomes" id="UP001598114"/>
    </source>
</evidence>
<dbReference type="EMBL" id="JBBKYA010000006">
    <property type="protein sequence ID" value="MFD3276927.1"/>
    <property type="molecule type" value="Genomic_DNA"/>
</dbReference>
<comment type="caution">
    <text evidence="2">The sequence shown here is derived from an EMBL/GenBank/DDBJ whole genome shotgun (WGS) entry which is preliminary data.</text>
</comment>
<sequence length="194" mass="22690">MIKDSAPSQTEIEYRQVISYCKALFDKKNKDYGTSWRILRLPSLTDQIFIKAQRIRSIQDKGAQRIEDGIEGEFIGIINYCIIALIQKSLESSDQMEFTPEELSAFYDQQVETTLELLRNKNHDYGEAWRDMRISSMTDLILMKIFRTKQIENNQGVTLVSEGVEANYQDMLNYAVFCLIKFKEEKQMQMAQQQ</sequence>
<name>A0ABW6D4N1_9BACT</name>
<reference evidence="2 3" key="1">
    <citation type="submission" date="2024-03" db="EMBL/GenBank/DDBJ databases">
        <title>Aquirufa genome sequencing.</title>
        <authorList>
            <person name="Pitt A."/>
            <person name="Hahn M.W."/>
        </authorList>
    </citation>
    <scope>NUCLEOTIDE SEQUENCE [LARGE SCALE GENOMIC DNA]</scope>
    <source>
        <strain evidence="2 3">PLAD-142S6K</strain>
    </source>
</reference>
<dbReference type="Pfam" id="PF07659">
    <property type="entry name" value="DUF1599"/>
    <property type="match status" value="2"/>
</dbReference>
<dbReference type="InterPro" id="IPR011630">
    <property type="entry name" value="DUF1599"/>
</dbReference>
<evidence type="ECO:0000259" key="1">
    <source>
        <dbReference type="Pfam" id="PF07659"/>
    </source>
</evidence>
<protein>
    <submittedName>
        <fullName evidence="2">DUF1599 domain-containing protein</fullName>
    </submittedName>
</protein>
<feature type="domain" description="Nucleotide modification associated" evidence="1">
    <location>
        <begin position="28"/>
        <end position="87"/>
    </location>
</feature>
<feature type="domain" description="Nucleotide modification associated" evidence="1">
    <location>
        <begin position="121"/>
        <end position="181"/>
    </location>
</feature>
<evidence type="ECO:0000313" key="2">
    <source>
        <dbReference type="EMBL" id="MFD3276927.1"/>
    </source>
</evidence>
<dbReference type="RefSeq" id="WP_377977361.1">
    <property type="nucleotide sequence ID" value="NZ_JBBKYA010000006.1"/>
</dbReference>
<organism evidence="2 3">
    <name type="scientific">Aquirufa echingensis</name>
    <dbReference type="NCBI Taxonomy" id="3096516"/>
    <lineage>
        <taxon>Bacteria</taxon>
        <taxon>Pseudomonadati</taxon>
        <taxon>Bacteroidota</taxon>
        <taxon>Cytophagia</taxon>
        <taxon>Cytophagales</taxon>
        <taxon>Flectobacillaceae</taxon>
        <taxon>Aquirufa</taxon>
    </lineage>
</organism>
<keyword evidence="3" id="KW-1185">Reference proteome</keyword>